<evidence type="ECO:0000313" key="12">
    <source>
        <dbReference type="Proteomes" id="UP000578449"/>
    </source>
</evidence>
<comment type="caution">
    <text evidence="11">The sequence shown here is derived from an EMBL/GenBank/DDBJ whole genome shotgun (WGS) entry which is preliminary data.</text>
</comment>
<dbReference type="CDD" id="cd19535">
    <property type="entry name" value="Cyc_NRPS"/>
    <property type="match status" value="1"/>
</dbReference>
<feature type="domain" description="Carrier" evidence="10">
    <location>
        <begin position="1428"/>
        <end position="1509"/>
    </location>
</feature>
<dbReference type="Pfam" id="PF00550">
    <property type="entry name" value="PP-binding"/>
    <property type="match status" value="1"/>
</dbReference>
<dbReference type="InterPro" id="IPR006162">
    <property type="entry name" value="Ppantetheine_attach_site"/>
</dbReference>
<dbReference type="Gene3D" id="3.40.50.980">
    <property type="match status" value="2"/>
</dbReference>
<gene>
    <name evidence="11" type="ORF">HNP84_005193</name>
</gene>
<dbReference type="Proteomes" id="UP000578449">
    <property type="component" value="Unassembled WGS sequence"/>
</dbReference>
<evidence type="ECO:0000256" key="3">
    <source>
        <dbReference type="ARBA" id="ARBA00007380"/>
    </source>
</evidence>
<dbReference type="PANTHER" id="PTHR45527:SF10">
    <property type="entry name" value="PYOCHELIN SYNTHASE PCHF"/>
    <property type="match status" value="1"/>
</dbReference>
<dbReference type="InterPro" id="IPR020459">
    <property type="entry name" value="AMP-binding"/>
</dbReference>
<dbReference type="InterPro" id="IPR029058">
    <property type="entry name" value="AB_hydrolase_fold"/>
</dbReference>
<dbReference type="GO" id="GO:0043041">
    <property type="term" value="P:amino acid activation for nonribosomal peptide biosynthetic process"/>
    <property type="evidence" value="ECO:0007669"/>
    <property type="project" value="TreeGrafter"/>
</dbReference>
<dbReference type="SUPFAM" id="SSF52777">
    <property type="entry name" value="CoA-dependent acyltransferases"/>
    <property type="match status" value="2"/>
</dbReference>
<dbReference type="Pfam" id="PF18563">
    <property type="entry name" value="TubC_N"/>
    <property type="match status" value="1"/>
</dbReference>
<comment type="pathway">
    <text evidence="2">Siderophore biosynthesis; mycobactin biosynthesis.</text>
</comment>
<dbReference type="InterPro" id="IPR009081">
    <property type="entry name" value="PP-bd_ACP"/>
</dbReference>
<dbReference type="EMBL" id="JACHGN010000011">
    <property type="protein sequence ID" value="MBB5135449.1"/>
    <property type="molecule type" value="Genomic_DNA"/>
</dbReference>
<dbReference type="InterPro" id="IPR000873">
    <property type="entry name" value="AMP-dep_synth/lig_dom"/>
</dbReference>
<keyword evidence="8" id="KW-0677">Repeat</keyword>
<dbReference type="SUPFAM" id="SSF56801">
    <property type="entry name" value="Acetyl-CoA synthetase-like"/>
    <property type="match status" value="1"/>
</dbReference>
<dbReference type="Gene3D" id="3.40.50.150">
    <property type="entry name" value="Vaccinia Virus protein VP39"/>
    <property type="match status" value="1"/>
</dbReference>
<dbReference type="FunFam" id="3.40.50.980:FF:000001">
    <property type="entry name" value="Non-ribosomal peptide synthetase"/>
    <property type="match status" value="1"/>
</dbReference>
<dbReference type="Gene3D" id="3.40.50.1820">
    <property type="entry name" value="alpha/beta hydrolase"/>
    <property type="match status" value="1"/>
</dbReference>
<dbReference type="SMART" id="SM00823">
    <property type="entry name" value="PKS_PP"/>
    <property type="match status" value="1"/>
</dbReference>
<dbReference type="GO" id="GO:0000036">
    <property type="term" value="F:acyl carrier activity"/>
    <property type="evidence" value="ECO:0007669"/>
    <property type="project" value="TreeGrafter"/>
</dbReference>
<dbReference type="Gene3D" id="3.30.559.10">
    <property type="entry name" value="Chloramphenicol acetyltransferase-like domain"/>
    <property type="match status" value="1"/>
</dbReference>
<dbReference type="RefSeq" id="WP_185052402.1">
    <property type="nucleotide sequence ID" value="NZ_BAABIX010000002.1"/>
</dbReference>
<proteinExistence type="inferred from homology"/>
<protein>
    <recommendedName>
        <fullName evidence="4">Phenyloxazoline synthase MbtB</fullName>
    </recommendedName>
    <alternativeName>
        <fullName evidence="9">Mycobactin synthetase protein B</fullName>
    </alternativeName>
</protein>
<evidence type="ECO:0000256" key="5">
    <source>
        <dbReference type="ARBA" id="ARBA00022450"/>
    </source>
</evidence>
<dbReference type="InterPro" id="IPR023213">
    <property type="entry name" value="CAT-like_dom_sf"/>
</dbReference>
<dbReference type="SUPFAM" id="SSF53474">
    <property type="entry name" value="alpha/beta-Hydrolases"/>
    <property type="match status" value="1"/>
</dbReference>
<dbReference type="InterPro" id="IPR029063">
    <property type="entry name" value="SAM-dependent_MTases_sf"/>
</dbReference>
<dbReference type="Pfam" id="PF00668">
    <property type="entry name" value="Condensation"/>
    <property type="match status" value="1"/>
</dbReference>
<comment type="cofactor">
    <cofactor evidence="1">
        <name>pantetheine 4'-phosphate</name>
        <dbReference type="ChEBI" id="CHEBI:47942"/>
    </cofactor>
</comment>
<dbReference type="Pfam" id="PF00501">
    <property type="entry name" value="AMP-binding"/>
    <property type="match status" value="1"/>
</dbReference>
<dbReference type="FunFam" id="2.30.38.10:FF:000001">
    <property type="entry name" value="Non-ribosomal peptide synthetase PvdI"/>
    <property type="match status" value="1"/>
</dbReference>
<dbReference type="InterPro" id="IPR020845">
    <property type="entry name" value="AMP-binding_CS"/>
</dbReference>
<dbReference type="GO" id="GO:0016874">
    <property type="term" value="F:ligase activity"/>
    <property type="evidence" value="ECO:0007669"/>
    <property type="project" value="UniProtKB-KW"/>
</dbReference>
<dbReference type="PROSITE" id="PS00012">
    <property type="entry name" value="PHOSPHOPANTETHEINE"/>
    <property type="match status" value="1"/>
</dbReference>
<dbReference type="GO" id="GO:0009403">
    <property type="term" value="P:toxin biosynthetic process"/>
    <property type="evidence" value="ECO:0007669"/>
    <property type="project" value="UniProtKB-ARBA"/>
</dbReference>
<dbReference type="InterPro" id="IPR013217">
    <property type="entry name" value="Methyltransf_12"/>
</dbReference>
<evidence type="ECO:0000259" key="10">
    <source>
        <dbReference type="PROSITE" id="PS50075"/>
    </source>
</evidence>
<dbReference type="Gene3D" id="3.30.559.30">
    <property type="entry name" value="Nonribosomal peptide synthetase, condensation domain"/>
    <property type="match status" value="1"/>
</dbReference>
<dbReference type="InterPro" id="IPR020806">
    <property type="entry name" value="PKS_PP-bd"/>
</dbReference>
<dbReference type="InterPro" id="IPR044894">
    <property type="entry name" value="TubC_N_sf"/>
</dbReference>
<evidence type="ECO:0000256" key="4">
    <source>
        <dbReference type="ARBA" id="ARBA00016743"/>
    </source>
</evidence>
<evidence type="ECO:0000256" key="7">
    <source>
        <dbReference type="ARBA" id="ARBA00022598"/>
    </source>
</evidence>
<dbReference type="NCBIfam" id="TIGR01733">
    <property type="entry name" value="AA-adenyl-dom"/>
    <property type="match status" value="1"/>
</dbReference>
<dbReference type="InterPro" id="IPR001242">
    <property type="entry name" value="Condensation_dom"/>
</dbReference>
<evidence type="ECO:0000256" key="2">
    <source>
        <dbReference type="ARBA" id="ARBA00005102"/>
    </source>
</evidence>
<dbReference type="InterPro" id="IPR010071">
    <property type="entry name" value="AA_adenyl_dom"/>
</dbReference>
<dbReference type="Gene3D" id="2.30.38.10">
    <property type="entry name" value="Luciferase, Domain 3"/>
    <property type="match status" value="1"/>
</dbReference>
<dbReference type="SUPFAM" id="SSF53335">
    <property type="entry name" value="S-adenosyl-L-methionine-dependent methyltransferases"/>
    <property type="match status" value="1"/>
</dbReference>
<dbReference type="Gene3D" id="1.10.10.1830">
    <property type="entry name" value="Non-ribosomal peptide synthase, adenylation domain"/>
    <property type="match status" value="1"/>
</dbReference>
<dbReference type="Pfam" id="PF13193">
    <property type="entry name" value="AMP-binding_C"/>
    <property type="match status" value="1"/>
</dbReference>
<evidence type="ECO:0000256" key="1">
    <source>
        <dbReference type="ARBA" id="ARBA00001957"/>
    </source>
</evidence>
<dbReference type="FunFam" id="3.30.559.30:FF:000006">
    <property type="entry name" value="Yersiniabactin polyketide/non-ribosomal peptide synthetase"/>
    <property type="match status" value="1"/>
</dbReference>
<dbReference type="InterPro" id="IPR045851">
    <property type="entry name" value="AMP-bd_C_sf"/>
</dbReference>
<evidence type="ECO:0000256" key="9">
    <source>
        <dbReference type="ARBA" id="ARBA00033440"/>
    </source>
</evidence>
<organism evidence="11 12">
    <name type="scientific">Thermocatellispora tengchongensis</name>
    <dbReference type="NCBI Taxonomy" id="1073253"/>
    <lineage>
        <taxon>Bacteria</taxon>
        <taxon>Bacillati</taxon>
        <taxon>Actinomycetota</taxon>
        <taxon>Actinomycetes</taxon>
        <taxon>Streptosporangiales</taxon>
        <taxon>Streptosporangiaceae</taxon>
        <taxon>Thermocatellispora</taxon>
    </lineage>
</organism>
<dbReference type="PROSITE" id="PS50075">
    <property type="entry name" value="CARRIER"/>
    <property type="match status" value="1"/>
</dbReference>
<dbReference type="PRINTS" id="PR00154">
    <property type="entry name" value="AMPBINDING"/>
</dbReference>
<dbReference type="SUPFAM" id="SSF47336">
    <property type="entry name" value="ACP-like"/>
    <property type="match status" value="1"/>
</dbReference>
<name>A0A840P8X8_9ACTN</name>
<evidence type="ECO:0000256" key="8">
    <source>
        <dbReference type="ARBA" id="ARBA00022737"/>
    </source>
</evidence>
<dbReference type="FunFam" id="3.30.559.10:FF:000023">
    <property type="entry name" value="Non-ribosomal peptide synthetase"/>
    <property type="match status" value="1"/>
</dbReference>
<dbReference type="GO" id="GO:0005737">
    <property type="term" value="C:cytoplasm"/>
    <property type="evidence" value="ECO:0007669"/>
    <property type="project" value="TreeGrafter"/>
</dbReference>
<dbReference type="InterPro" id="IPR041464">
    <property type="entry name" value="TubC_N"/>
</dbReference>
<dbReference type="PROSITE" id="PS00455">
    <property type="entry name" value="AMP_BINDING"/>
    <property type="match status" value="1"/>
</dbReference>
<dbReference type="Gene3D" id="3.30.300.30">
    <property type="match status" value="2"/>
</dbReference>
<keyword evidence="5" id="KW-0596">Phosphopantetheine</keyword>
<dbReference type="Pfam" id="PF00975">
    <property type="entry name" value="Thioesterase"/>
    <property type="match status" value="1"/>
</dbReference>
<dbReference type="FunFam" id="3.40.50.12780:FF:000012">
    <property type="entry name" value="Non-ribosomal peptide synthetase"/>
    <property type="match status" value="1"/>
</dbReference>
<dbReference type="InterPro" id="IPR001031">
    <property type="entry name" value="Thioesterase"/>
</dbReference>
<keyword evidence="7" id="KW-0436">Ligase</keyword>
<dbReference type="Gene3D" id="1.10.1200.10">
    <property type="entry name" value="ACP-like"/>
    <property type="match status" value="1"/>
</dbReference>
<dbReference type="GO" id="GO:0031177">
    <property type="term" value="F:phosphopantetheine binding"/>
    <property type="evidence" value="ECO:0007669"/>
    <property type="project" value="InterPro"/>
</dbReference>
<reference evidence="11 12" key="1">
    <citation type="submission" date="2020-08" db="EMBL/GenBank/DDBJ databases">
        <title>Genomic Encyclopedia of Type Strains, Phase IV (KMG-IV): sequencing the most valuable type-strain genomes for metagenomic binning, comparative biology and taxonomic classification.</title>
        <authorList>
            <person name="Goeker M."/>
        </authorList>
    </citation>
    <scope>NUCLEOTIDE SEQUENCE [LARGE SCALE GENOMIC DNA]</scope>
    <source>
        <strain evidence="11 12">DSM 45615</strain>
    </source>
</reference>
<comment type="similarity">
    <text evidence="3">Belongs to the ATP-dependent AMP-binding enzyme family. MbtB subfamily.</text>
</comment>
<keyword evidence="6" id="KW-0597">Phosphoprotein</keyword>
<keyword evidence="12" id="KW-1185">Reference proteome</keyword>
<accession>A0A840P8X8</accession>
<dbReference type="Pfam" id="PF08242">
    <property type="entry name" value="Methyltransf_12"/>
    <property type="match status" value="1"/>
</dbReference>
<dbReference type="PANTHER" id="PTHR45527">
    <property type="entry name" value="NONRIBOSOMAL PEPTIDE SYNTHETASE"/>
    <property type="match status" value="1"/>
</dbReference>
<evidence type="ECO:0000313" key="11">
    <source>
        <dbReference type="EMBL" id="MBB5135449.1"/>
    </source>
</evidence>
<dbReference type="FunFam" id="1.10.1200.10:FF:000016">
    <property type="entry name" value="Non-ribosomal peptide synthase"/>
    <property type="match status" value="1"/>
</dbReference>
<dbReference type="InterPro" id="IPR036736">
    <property type="entry name" value="ACP-like_sf"/>
</dbReference>
<dbReference type="InterPro" id="IPR025110">
    <property type="entry name" value="AMP-bd_C"/>
</dbReference>
<dbReference type="CDD" id="cd12114">
    <property type="entry name" value="A_NRPS_TlmIV_like"/>
    <property type="match status" value="1"/>
</dbReference>
<evidence type="ECO:0000256" key="6">
    <source>
        <dbReference type="ARBA" id="ARBA00022553"/>
    </source>
</evidence>
<sequence length="1831" mass="198150">MKIGTLINDLERDGVKLWAEGDELRFRAPRGVLTEERRAVLRAHRDQIVEHLRRGEDVTLTPRPEERHEPFPLSDLQAAYLLGRGDVFDYGGVACHAYVELAYPELDPARAEEAWNALVARHDMLRAVVHSDGSQVVLPQVPRYRVEVAADPAEVRRELAQRVPRPDRWPLFDLRITRSPEHALLHLSLDLLIVDYASVQILLAEFDSLYADPAAPLPPLEITFRDYVLARRRMTDTARYDRDRAYWLRRMEELPPAPELPLAGAPAGGETGEGPRFRRLEAVLSPAQWASLRERAARHGVTPSAALLTAYAEVIGRWSRSPRFTLNLPAFQRLPLHPDVPGLVGDFTSVELLGVDLSAEVPFAGRAAQISGQLLDDLAHPLFTGAEVLAELSRRGGEGPVLMPVVFTSTLDAAPAAPGRGRVAYAVSQTPQVWIDCQAMPRGETLAVSWDVREGVLPGGLADDAFASFAGLVRRLAEDDDVWGLPGPVELPPAQAERRRRVNDTAGPLPDGLLHQGVVEQALRTPDAVAVQAPGLSLTYAELLARARAVAARLTAEGVRPAEPVAVLMDKGAEQIAGVLGTLLAGAAYLPVDTTQPAARRNTIIGDAGARVVLTQSWLADAAAPPAGCVPVAVDTLPPAPDGPVPASPAAPDDLAYVIYTSGSTGTPKGVMISHRAALNTVQDVNRRFQVTADDAVLGVASLGFDLSVYDVFGLLSAGGRLVLPDAHRRGDPSHWAELIRQTGVTVWNSVPGQMQMLHDYLRSAPEPDLPTLRLALLSGDWIPVTLPGQIRELVPGLRVISLGGATEGAIWSIFHPVAEGDASRPSIPYGTPLTNQSFHVLDAAMRDRPDWTPGELYIGGAGVARGYFADEARTAERFVTHPVTGERLYRTGDLGRYLPDGTIEFLGREDSQVKIRGYRIELAEVEAALVQHPSVAAGAVVVDAAHPAGKRLAAFVEPERRERAERAGDVPGPLIAEAAEAAASAAAPPIDPAALGDLLRALDEAALLVMEGALSRAGLFTDGAGHGAAGHNGTGYGAAGHSLDEVCDALRATARNRHIVRRWLRALTAEGRLGEDAGRYTGRLAADPGALERAWRRVEETERRVNWSPDLVEAMRACGERIDELLSGELDIRALLYPGAPSDAMTAAYRDNLAVHRLNKAVAAAVRAVAERHVGEERLRVLEVGGGVAGTTTELVPVLAEFPVEYTFTDPSQFFLNEAKERFADFPWVRYGRFDLNADPRAQGYLPNSFDVIVCANVLHNATDAAAALARLRELATPGGRLIFMENTDDENRPLLVSMEFMEVMSGPYQDVRAEGGQSFLTDEQWTRLLAEAGAELEACLPGPADPLRATGQRLFVARFKPDRARLTAGELTRHMATRLPEYMVPAHWQVVDALPLTGNGKVDRARLLSWLPRPGETRDAAARSGEPADALERQLAALWAELLDREHIGRHDDFFDLGGDSLLVARMVGRIRERIPDAVNLEWEVVLRHMLRHPTVAALAAYLGGVTAARQERTTARSSPLVRLHGSGEDPVTVLVHAGTGTVMPYRALITEIRRRSAGNATLTGLEIPDLREYLDAEPEGLIERLAAGYVEALLGSGASRLHVVGYCLGGLIATEVARGLAEAGADVATLTVISSHSPRFRLDDELLSEYSFSVMMGIDPAALGFPADENRVAAAADEVLAASPGVMRDGGFAELTGQYADVAACFQRLAAVPREQRVARMCEAVPASAGMYEPEHMMRLFRTFRQSVFAITRYDPEPYAGDITFLRHSGAYPFPGSKEAVTQHWEELCLGDLRIVDVAGDHFSCLSVQHAPGVLKLLSEITEGAVVR</sequence>
<dbReference type="InterPro" id="IPR057737">
    <property type="entry name" value="Condensation_MtbB-like"/>
</dbReference>